<evidence type="ECO:0000313" key="1">
    <source>
        <dbReference type="EMBL" id="MBO1515044.1"/>
    </source>
</evidence>
<sequence length="347" mass="40243">MTKTEKLIQMYTKANEDLLSQIRQLENGIAKRRVQQILYHVQEILMKLQEESSSLSNEIVTESYEEGSNEVINQLIEQGITEVESSLKSAIHEHAVQEIVNETFYRILEATDYMSTDVKERIEEVVQIANEKSLLQGISRRQATKDAIADLAKQGITGMVYKNGAVMPAEAYMANVIQYNQRKAHVDGSINRMIENDQDLVYVNLVGITCEMCAKYQGRVYSISGKDKRFPALTVRPPYHGHCVHSTSAWVEEYQDEEDIEDALKDSNRTFTDNRTEKNIQKYEEIQRDKSKRNETRKQWIRYKARMPHLPDLRTFASHKARKTKKYREWLVDFRIIGGEVKKRGSV</sequence>
<dbReference type="Pfam" id="PF06152">
    <property type="entry name" value="Phage_min_cap2"/>
    <property type="match status" value="1"/>
</dbReference>
<evidence type="ECO:0000313" key="2">
    <source>
        <dbReference type="Proteomes" id="UP000663981"/>
    </source>
</evidence>
<keyword evidence="2" id="KW-1185">Reference proteome</keyword>
<reference evidence="1 2" key="1">
    <citation type="submission" date="2021-03" db="EMBL/GenBank/DDBJ databases">
        <title>Whole genome sequence of Metabacillus bambusae BG109.</title>
        <authorList>
            <person name="Jeong J.W."/>
        </authorList>
    </citation>
    <scope>NUCLEOTIDE SEQUENCE [LARGE SCALE GENOMIC DNA]</scope>
    <source>
        <strain evidence="1 2">BG109</strain>
    </source>
</reference>
<dbReference type="InterPro" id="IPR009319">
    <property type="entry name" value="Phage_A118_VSP1"/>
</dbReference>
<comment type="caution">
    <text evidence="1">The sequence shown here is derived from an EMBL/GenBank/DDBJ whole genome shotgun (WGS) entry which is preliminary data.</text>
</comment>
<dbReference type="RefSeq" id="WP_207981937.1">
    <property type="nucleotide sequence ID" value="NZ_JAGDEL010000030.1"/>
</dbReference>
<proteinExistence type="predicted"/>
<organism evidence="1 2">
    <name type="scientific">Metabacillus bambusae</name>
    <dbReference type="NCBI Taxonomy" id="2795218"/>
    <lineage>
        <taxon>Bacteria</taxon>
        <taxon>Bacillati</taxon>
        <taxon>Bacillota</taxon>
        <taxon>Bacilli</taxon>
        <taxon>Bacillales</taxon>
        <taxon>Bacillaceae</taxon>
        <taxon>Metabacillus</taxon>
    </lineage>
</organism>
<protein>
    <submittedName>
        <fullName evidence="1">Minor capsid protein</fullName>
    </submittedName>
</protein>
<dbReference type="EMBL" id="JAGDEL010000030">
    <property type="protein sequence ID" value="MBO1515044.1"/>
    <property type="molecule type" value="Genomic_DNA"/>
</dbReference>
<gene>
    <name evidence="1" type="ORF">I7822_25805</name>
</gene>
<name>A0ABS3N9T9_9BACI</name>
<dbReference type="Proteomes" id="UP000663981">
    <property type="component" value="Unassembled WGS sequence"/>
</dbReference>
<accession>A0ABS3N9T9</accession>